<dbReference type="PANTHER" id="PTHR36576:SF1">
    <property type="entry name" value="UPF0654 PROTEIN C11D3.01C-RELATED"/>
    <property type="match status" value="1"/>
</dbReference>
<reference evidence="2 3" key="1">
    <citation type="journal article" date="2019" name="Nat. Ecol. Evol.">
        <title>Megaphylogeny resolves global patterns of mushroom evolution.</title>
        <authorList>
            <person name="Varga T."/>
            <person name="Krizsan K."/>
            <person name="Foldi C."/>
            <person name="Dima B."/>
            <person name="Sanchez-Garcia M."/>
            <person name="Sanchez-Ramirez S."/>
            <person name="Szollosi G.J."/>
            <person name="Szarkandi J.G."/>
            <person name="Papp V."/>
            <person name="Albert L."/>
            <person name="Andreopoulos W."/>
            <person name="Angelini C."/>
            <person name="Antonin V."/>
            <person name="Barry K.W."/>
            <person name="Bougher N.L."/>
            <person name="Buchanan P."/>
            <person name="Buyck B."/>
            <person name="Bense V."/>
            <person name="Catcheside P."/>
            <person name="Chovatia M."/>
            <person name="Cooper J."/>
            <person name="Damon W."/>
            <person name="Desjardin D."/>
            <person name="Finy P."/>
            <person name="Geml J."/>
            <person name="Haridas S."/>
            <person name="Hughes K."/>
            <person name="Justo A."/>
            <person name="Karasinski D."/>
            <person name="Kautmanova I."/>
            <person name="Kiss B."/>
            <person name="Kocsube S."/>
            <person name="Kotiranta H."/>
            <person name="LaButti K.M."/>
            <person name="Lechner B.E."/>
            <person name="Liimatainen K."/>
            <person name="Lipzen A."/>
            <person name="Lukacs Z."/>
            <person name="Mihaltcheva S."/>
            <person name="Morgado L.N."/>
            <person name="Niskanen T."/>
            <person name="Noordeloos M.E."/>
            <person name="Ohm R.A."/>
            <person name="Ortiz-Santana B."/>
            <person name="Ovrebo C."/>
            <person name="Racz N."/>
            <person name="Riley R."/>
            <person name="Savchenko A."/>
            <person name="Shiryaev A."/>
            <person name="Soop K."/>
            <person name="Spirin V."/>
            <person name="Szebenyi C."/>
            <person name="Tomsovsky M."/>
            <person name="Tulloss R.E."/>
            <person name="Uehling J."/>
            <person name="Grigoriev I.V."/>
            <person name="Vagvolgyi C."/>
            <person name="Papp T."/>
            <person name="Martin F.M."/>
            <person name="Miettinen O."/>
            <person name="Hibbett D.S."/>
            <person name="Nagy L.G."/>
        </authorList>
    </citation>
    <scope>NUCLEOTIDE SEQUENCE [LARGE SCALE GENOMIC DNA]</scope>
    <source>
        <strain evidence="2 3">CBS 166.37</strain>
    </source>
</reference>
<feature type="compositionally biased region" description="Basic and acidic residues" evidence="1">
    <location>
        <begin position="48"/>
        <end position="59"/>
    </location>
</feature>
<evidence type="ECO:0000313" key="2">
    <source>
        <dbReference type="EMBL" id="TFK31718.1"/>
    </source>
</evidence>
<name>A0A5C3LFZ9_9AGAR</name>
<proteinExistence type="predicted"/>
<dbReference type="OrthoDB" id="5419162at2759"/>
<dbReference type="PANTHER" id="PTHR36576">
    <property type="entry name" value="UPF0654 PROTEIN C11D3.01C-RELATED"/>
    <property type="match status" value="1"/>
</dbReference>
<keyword evidence="3" id="KW-1185">Reference proteome</keyword>
<organism evidence="2 3">
    <name type="scientific">Crucibulum laeve</name>
    <dbReference type="NCBI Taxonomy" id="68775"/>
    <lineage>
        <taxon>Eukaryota</taxon>
        <taxon>Fungi</taxon>
        <taxon>Dikarya</taxon>
        <taxon>Basidiomycota</taxon>
        <taxon>Agaricomycotina</taxon>
        <taxon>Agaricomycetes</taxon>
        <taxon>Agaricomycetidae</taxon>
        <taxon>Agaricales</taxon>
        <taxon>Agaricineae</taxon>
        <taxon>Nidulariaceae</taxon>
        <taxon>Crucibulum</taxon>
    </lineage>
</organism>
<feature type="compositionally biased region" description="Basic and acidic residues" evidence="1">
    <location>
        <begin position="27"/>
        <end position="41"/>
    </location>
</feature>
<feature type="compositionally biased region" description="Basic and acidic residues" evidence="1">
    <location>
        <begin position="1"/>
        <end position="13"/>
    </location>
</feature>
<protein>
    <recommendedName>
        <fullName evidence="4">Conidiation protein 6-domain-containing protein</fullName>
    </recommendedName>
</protein>
<gene>
    <name evidence="2" type="ORF">BDQ12DRAFT_693667</name>
</gene>
<dbReference type="AlphaFoldDB" id="A0A5C3LFZ9"/>
<feature type="compositionally biased region" description="Basic and acidic residues" evidence="1">
    <location>
        <begin position="74"/>
        <end position="90"/>
    </location>
</feature>
<dbReference type="Proteomes" id="UP000308652">
    <property type="component" value="Unassembled WGS sequence"/>
</dbReference>
<evidence type="ECO:0000313" key="3">
    <source>
        <dbReference type="Proteomes" id="UP000308652"/>
    </source>
</evidence>
<dbReference type="EMBL" id="ML213715">
    <property type="protein sequence ID" value="TFK31718.1"/>
    <property type="molecule type" value="Genomic_DNA"/>
</dbReference>
<dbReference type="InterPro" id="IPR052670">
    <property type="entry name" value="UPF0654_domain"/>
</dbReference>
<feature type="region of interest" description="Disordered" evidence="1">
    <location>
        <begin position="1"/>
        <end position="90"/>
    </location>
</feature>
<dbReference type="Pfam" id="PF10346">
    <property type="entry name" value="Con-6"/>
    <property type="match status" value="2"/>
</dbReference>
<evidence type="ECO:0000256" key="1">
    <source>
        <dbReference type="SAM" id="MobiDB-lite"/>
    </source>
</evidence>
<dbReference type="GO" id="GO:0005737">
    <property type="term" value="C:cytoplasm"/>
    <property type="evidence" value="ECO:0007669"/>
    <property type="project" value="TreeGrafter"/>
</dbReference>
<evidence type="ECO:0008006" key="4">
    <source>
        <dbReference type="Google" id="ProtNLM"/>
    </source>
</evidence>
<accession>A0A5C3LFZ9</accession>
<dbReference type="InterPro" id="IPR018824">
    <property type="entry name" value="Conidiation-specific_6"/>
</dbReference>
<sequence>MSAPSHNEKDPERVAAGLKASIHNPHVSKEAKDSATHRLDEMAGTSTHESKETEHEHHIMAGYKAALKNPNVSKEAKNHAKQALKEHGAL</sequence>